<sequence length="273" mass="31941">MLKERFSFGKNWKNFLETLNEDRIKEAEHSLQSMLHLDTLRGKSFLDIGSGSGLFSLAAARLGADKIHSFDYDDQSVACTRELKQRFFSEFTAWSIEQGSTLDQKYLQDIGMYDVVYSWGVLHHTGEMWQALENVSHCVAENGYLFIAIYNDQGVISDIWTQVKKIYNKLPGFLRLFYVFSIWTPFEILPSIKQVATGHLPWNHWVTYKKNRGMSRWHNIVDWIGGYPFEVATPEKIFHFYHERLFVLVKMKTRQGLGCNEFVFRKINKDIKA</sequence>
<organism evidence="5 6">
    <name type="scientific">Candidatus Electronema aureum</name>
    <dbReference type="NCBI Taxonomy" id="2005002"/>
    <lineage>
        <taxon>Bacteria</taxon>
        <taxon>Pseudomonadati</taxon>
        <taxon>Thermodesulfobacteriota</taxon>
        <taxon>Desulfobulbia</taxon>
        <taxon>Desulfobulbales</taxon>
        <taxon>Desulfobulbaceae</taxon>
        <taxon>Candidatus Electronema</taxon>
    </lineage>
</organism>
<dbReference type="InterPro" id="IPR029063">
    <property type="entry name" value="SAM-dependent_MTases_sf"/>
</dbReference>
<accession>A0A521G079</accession>
<gene>
    <name evidence="5" type="ORF">CDV28_12739</name>
</gene>
<dbReference type="GO" id="GO:0061542">
    <property type="term" value="F:3-demethylubiquinol 3-O-methyltransferase activity"/>
    <property type="evidence" value="ECO:0007669"/>
    <property type="project" value="UniProtKB-EC"/>
</dbReference>
<dbReference type="EC" id="2.1.1.64" evidence="5"/>
<comment type="caution">
    <text evidence="5">The sequence shown here is derived from an EMBL/GenBank/DDBJ whole genome shotgun (WGS) entry which is preliminary data.</text>
</comment>
<dbReference type="Pfam" id="PF08242">
    <property type="entry name" value="Methyltransf_12"/>
    <property type="match status" value="1"/>
</dbReference>
<keyword evidence="2 5" id="KW-0808">Transferase</keyword>
<evidence type="ECO:0000256" key="1">
    <source>
        <dbReference type="ARBA" id="ARBA00022603"/>
    </source>
</evidence>
<keyword evidence="6" id="KW-1185">Reference proteome</keyword>
<dbReference type="PANTHER" id="PTHR43464:SF19">
    <property type="entry name" value="UBIQUINONE BIOSYNTHESIS O-METHYLTRANSFERASE, MITOCHONDRIAL"/>
    <property type="match status" value="1"/>
</dbReference>
<dbReference type="PANTHER" id="PTHR43464">
    <property type="entry name" value="METHYLTRANSFERASE"/>
    <property type="match status" value="1"/>
</dbReference>
<evidence type="ECO:0000259" key="4">
    <source>
        <dbReference type="Pfam" id="PF08242"/>
    </source>
</evidence>
<evidence type="ECO:0000256" key="3">
    <source>
        <dbReference type="ARBA" id="ARBA00022691"/>
    </source>
</evidence>
<protein>
    <submittedName>
        <fullName evidence="5">2-polyprenyl-6-hydroxyphenyl methylase</fullName>
        <ecNumber evidence="5">2.1.1.222</ecNumber>
        <ecNumber evidence="5">2.1.1.64</ecNumber>
    </submittedName>
</protein>
<dbReference type="EC" id="2.1.1.222" evidence="5"/>
<dbReference type="InterPro" id="IPR013217">
    <property type="entry name" value="Methyltransf_12"/>
</dbReference>
<evidence type="ECO:0000313" key="5">
    <source>
        <dbReference type="EMBL" id="TAA74436.1"/>
    </source>
</evidence>
<feature type="domain" description="Methyltransferase type 12" evidence="4">
    <location>
        <begin position="46"/>
        <end position="145"/>
    </location>
</feature>
<proteinExistence type="predicted"/>
<dbReference type="AlphaFoldDB" id="A0A521G079"/>
<dbReference type="GO" id="GO:0032259">
    <property type="term" value="P:methylation"/>
    <property type="evidence" value="ECO:0007669"/>
    <property type="project" value="UniProtKB-KW"/>
</dbReference>
<reference evidence="5" key="1">
    <citation type="submission" date="2017-07" db="EMBL/GenBank/DDBJ databases">
        <title>The cable genome - Insights into the physiology and evolution of filamentous bacteria capable of sulfide oxidation via long distance electron transfer.</title>
        <authorList>
            <person name="Thorup C."/>
            <person name="Bjerg J.T."/>
            <person name="Schreiber L."/>
            <person name="Nielsen L.P."/>
            <person name="Kjeldsen K.U."/>
            <person name="Boesen T."/>
            <person name="Boggild A."/>
            <person name="Meysman F."/>
            <person name="Geelhoed J."/>
            <person name="Schramm A."/>
        </authorList>
    </citation>
    <scope>NUCLEOTIDE SEQUENCE [LARGE SCALE GENOMIC DNA]</scope>
    <source>
        <strain evidence="5">GS</strain>
    </source>
</reference>
<evidence type="ECO:0000256" key="2">
    <source>
        <dbReference type="ARBA" id="ARBA00022679"/>
    </source>
</evidence>
<dbReference type="Gene3D" id="3.40.50.150">
    <property type="entry name" value="Vaccinia Virus protein VP39"/>
    <property type="match status" value="1"/>
</dbReference>
<keyword evidence="3" id="KW-0949">S-adenosyl-L-methionine</keyword>
<dbReference type="Proteomes" id="UP000316238">
    <property type="component" value="Unassembled WGS sequence"/>
</dbReference>
<name>A0A521G079_9BACT</name>
<evidence type="ECO:0000313" key="6">
    <source>
        <dbReference type="Proteomes" id="UP000316238"/>
    </source>
</evidence>
<dbReference type="CDD" id="cd02440">
    <property type="entry name" value="AdoMet_MTases"/>
    <property type="match status" value="1"/>
</dbReference>
<dbReference type="EMBL" id="NQJD01000027">
    <property type="protein sequence ID" value="TAA74436.1"/>
    <property type="molecule type" value="Genomic_DNA"/>
</dbReference>
<dbReference type="GO" id="GO:0102208">
    <property type="term" value="F:2-polyprenyl-6-hydroxyphenol methylase activity"/>
    <property type="evidence" value="ECO:0007669"/>
    <property type="project" value="UniProtKB-EC"/>
</dbReference>
<keyword evidence="1 5" id="KW-0489">Methyltransferase</keyword>
<dbReference type="SUPFAM" id="SSF53335">
    <property type="entry name" value="S-adenosyl-L-methionine-dependent methyltransferases"/>
    <property type="match status" value="1"/>
</dbReference>